<dbReference type="AlphaFoldDB" id="A0AAP6HHF1"/>
<sequence length="177" mass="21393">MKRWGEKEDIFLQENYHSLPIEDIMKELIGRSETAIRWRAKFLGLTNSRGRDWTDEEIKMIIDRVPVSEIVRKTRRTYTAVMKKKRILEKQQIIKKDLTPISDFFDDGVIDKNIPLLDVYSKSSQYLYLLKKMKVGDSFEYPEDEKTLLRNQIVLFVDRKYKTKKWNDKTRRVWRVK</sequence>
<reference evidence="1" key="1">
    <citation type="submission" date="2023-01" db="EMBL/GenBank/DDBJ databases">
        <title>Genome-based studies on antimicrobial resistance profiles of Riemerella anatipestifer in China, 1994 to 2021.</title>
        <authorList>
            <person name="Yang Z."/>
            <person name="Zhu D."/>
        </authorList>
    </citation>
    <scope>NUCLEOTIDE SEQUENCE</scope>
    <source>
        <strain evidence="1">RCAD1218</strain>
    </source>
</reference>
<name>A0AAP6HHF1_RIEAN</name>
<evidence type="ECO:0000313" key="2">
    <source>
        <dbReference type="Proteomes" id="UP001284033"/>
    </source>
</evidence>
<comment type="caution">
    <text evidence="1">The sequence shown here is derived from an EMBL/GenBank/DDBJ whole genome shotgun (WGS) entry which is preliminary data.</text>
</comment>
<proteinExistence type="predicted"/>
<dbReference type="Proteomes" id="UP001284033">
    <property type="component" value="Unassembled WGS sequence"/>
</dbReference>
<dbReference type="EMBL" id="JAQZHK010000008">
    <property type="protein sequence ID" value="MDY3513401.1"/>
    <property type="molecule type" value="Genomic_DNA"/>
</dbReference>
<protein>
    <submittedName>
        <fullName evidence="1">Uncharacterized protein</fullName>
    </submittedName>
</protein>
<gene>
    <name evidence="1" type="ORF">PG303_09265</name>
</gene>
<evidence type="ECO:0000313" key="1">
    <source>
        <dbReference type="EMBL" id="MDY3513401.1"/>
    </source>
</evidence>
<organism evidence="1 2">
    <name type="scientific">Riemerella anatipestifer</name>
    <name type="common">Moraxella anatipestifer</name>
    <dbReference type="NCBI Taxonomy" id="34085"/>
    <lineage>
        <taxon>Bacteria</taxon>
        <taxon>Pseudomonadati</taxon>
        <taxon>Bacteroidota</taxon>
        <taxon>Flavobacteriia</taxon>
        <taxon>Flavobacteriales</taxon>
        <taxon>Weeksellaceae</taxon>
        <taxon>Riemerella</taxon>
    </lineage>
</organism>
<accession>A0AAP6HHF1</accession>